<organism evidence="2 3">
    <name type="scientific">Algoriphagus confluentis</name>
    <dbReference type="NCBI Taxonomy" id="1697556"/>
    <lineage>
        <taxon>Bacteria</taxon>
        <taxon>Pseudomonadati</taxon>
        <taxon>Bacteroidota</taxon>
        <taxon>Cytophagia</taxon>
        <taxon>Cytophagales</taxon>
        <taxon>Cyclobacteriaceae</taxon>
        <taxon>Algoriphagus</taxon>
    </lineage>
</organism>
<sequence length="155" mass="17890">MKSSHLTEENLQAYLLGEIQEKSIAEHLSTCSGCQKNLEEYHRLLERIQKINPEPFPFDLTALAMETVIRYEKKRSLKREWVFWGSLFFLLLGISSLSIPYFSEIKAILYPKSSIINLLTIGTGLAVLFFLTADLIRQFNKKTTQLFKNNMQPTA</sequence>
<evidence type="ECO:0000313" key="3">
    <source>
        <dbReference type="Proteomes" id="UP001338309"/>
    </source>
</evidence>
<dbReference type="RefSeq" id="WP_338226269.1">
    <property type="nucleotide sequence ID" value="NZ_BTPD01000020.1"/>
</dbReference>
<accession>A0ABQ6PUA3</accession>
<evidence type="ECO:0000313" key="2">
    <source>
        <dbReference type="EMBL" id="GMQ31502.1"/>
    </source>
</evidence>
<protein>
    <recommendedName>
        <fullName evidence="4">Zinc-finger domain-containing protein</fullName>
    </recommendedName>
</protein>
<name>A0ABQ6PUA3_9BACT</name>
<feature type="transmembrane region" description="Helical" evidence="1">
    <location>
        <begin position="81"/>
        <end position="103"/>
    </location>
</feature>
<keyword evidence="1" id="KW-0472">Membrane</keyword>
<dbReference type="Proteomes" id="UP001338309">
    <property type="component" value="Unassembled WGS sequence"/>
</dbReference>
<keyword evidence="1" id="KW-1133">Transmembrane helix</keyword>
<keyword evidence="3" id="KW-1185">Reference proteome</keyword>
<comment type="caution">
    <text evidence="2">The sequence shown here is derived from an EMBL/GenBank/DDBJ whole genome shotgun (WGS) entry which is preliminary data.</text>
</comment>
<feature type="transmembrane region" description="Helical" evidence="1">
    <location>
        <begin position="115"/>
        <end position="136"/>
    </location>
</feature>
<evidence type="ECO:0008006" key="4">
    <source>
        <dbReference type="Google" id="ProtNLM"/>
    </source>
</evidence>
<evidence type="ECO:0000256" key="1">
    <source>
        <dbReference type="SAM" id="Phobius"/>
    </source>
</evidence>
<proteinExistence type="predicted"/>
<keyword evidence="1" id="KW-0812">Transmembrane</keyword>
<gene>
    <name evidence="2" type="ORF">Aconfl_41470</name>
</gene>
<dbReference type="EMBL" id="BTPD01000020">
    <property type="protein sequence ID" value="GMQ31502.1"/>
    <property type="molecule type" value="Genomic_DNA"/>
</dbReference>
<reference evidence="2 3" key="1">
    <citation type="submission" date="2023-08" db="EMBL/GenBank/DDBJ databases">
        <title>Draft genome sequence of Algoriphagus confluentis.</title>
        <authorList>
            <person name="Takatani N."/>
            <person name="Hosokawa M."/>
            <person name="Sawabe T."/>
        </authorList>
    </citation>
    <scope>NUCLEOTIDE SEQUENCE [LARGE SCALE GENOMIC DNA]</scope>
    <source>
        <strain evidence="2 3">NBRC 111222</strain>
    </source>
</reference>